<dbReference type="AlphaFoldDB" id="A0A2T8HQI6"/>
<comment type="subcellular location">
    <subcellularLocation>
        <location evidence="1">Cell membrane</location>
        <topology evidence="1">Peripheral membrane protein</topology>
    </subcellularLocation>
</comment>
<feature type="region of interest" description="Disordered" evidence="7">
    <location>
        <begin position="292"/>
        <end position="343"/>
    </location>
</feature>
<keyword evidence="2" id="KW-1003">Cell membrane</keyword>
<keyword evidence="4" id="KW-0283">Flagellar rotation</keyword>
<accession>A0A2T8HQI6</accession>
<dbReference type="OrthoDB" id="7824563at2"/>
<evidence type="ECO:0000313" key="10">
    <source>
        <dbReference type="Proteomes" id="UP000245911"/>
    </source>
</evidence>
<gene>
    <name evidence="9" type="ORF">DDE20_16390</name>
</gene>
<dbReference type="InterPro" id="IPR028976">
    <property type="entry name" value="CheC-like_sf"/>
</dbReference>
<evidence type="ECO:0000256" key="7">
    <source>
        <dbReference type="SAM" id="MobiDB-lite"/>
    </source>
</evidence>
<organism evidence="9 10">
    <name type="scientific">Pararhodobacter oceanensis</name>
    <dbReference type="NCBI Taxonomy" id="2172121"/>
    <lineage>
        <taxon>Bacteria</taxon>
        <taxon>Pseudomonadati</taxon>
        <taxon>Pseudomonadota</taxon>
        <taxon>Alphaproteobacteria</taxon>
        <taxon>Rhodobacterales</taxon>
        <taxon>Paracoccaceae</taxon>
        <taxon>Pararhodobacter</taxon>
    </lineage>
</organism>
<dbReference type="Proteomes" id="UP000245911">
    <property type="component" value="Unassembled WGS sequence"/>
</dbReference>
<sequence>MLLKRQDSQAMNAPTRDPLLRRKLVTRNAPPPDKPAVTGPAQGLSRAFARATSSMAPLVAEQGETRRSSASLAELLDMIDSDAFVGQLDGLAAGTAVVMLDQSTFATVIEAMTIGRLGPKPPLPRRPTPTDSSLLADLVNHTMRDLTDPIAAAMRFHRPVVDHRLLAVLLDDVVFDTVSLDVDLVAGEVQRPGRIMLALPRAAPETLTGDPAADSETSNWGKQLEETVMRAPASMQAELGRLTLPLSEVLALGVDSSLTLPLSNLEEVQLVALDGSVQAIGRLGQSRGNRAVRLTSWPGGTPPVPQMSDIKPAPRAKPEAQAGEGGDLAAIAASQPDLPSNPG</sequence>
<dbReference type="GO" id="GO:0097588">
    <property type="term" value="P:archaeal or bacterial-type flagellum-dependent cell motility"/>
    <property type="evidence" value="ECO:0007669"/>
    <property type="project" value="UniProtKB-KW"/>
</dbReference>
<evidence type="ECO:0000256" key="1">
    <source>
        <dbReference type="ARBA" id="ARBA00004202"/>
    </source>
</evidence>
<dbReference type="SUPFAM" id="SSF101801">
    <property type="entry name" value="Surface presentation of antigens (SPOA)"/>
    <property type="match status" value="1"/>
</dbReference>
<keyword evidence="5" id="KW-0472">Membrane</keyword>
<proteinExistence type="predicted"/>
<dbReference type="InterPro" id="IPR036429">
    <property type="entry name" value="SpoA-like_sf"/>
</dbReference>
<dbReference type="GO" id="GO:0006935">
    <property type="term" value="P:chemotaxis"/>
    <property type="evidence" value="ECO:0007669"/>
    <property type="project" value="UniProtKB-KW"/>
</dbReference>
<dbReference type="EMBL" id="QDKM01000010">
    <property type="protein sequence ID" value="PVH27686.1"/>
    <property type="molecule type" value="Genomic_DNA"/>
</dbReference>
<dbReference type="GO" id="GO:0005886">
    <property type="term" value="C:plasma membrane"/>
    <property type="evidence" value="ECO:0007669"/>
    <property type="project" value="UniProtKB-SubCell"/>
</dbReference>
<dbReference type="Gene3D" id="3.40.1550.10">
    <property type="entry name" value="CheC-like"/>
    <property type="match status" value="1"/>
</dbReference>
<keyword evidence="3" id="KW-0145">Chemotaxis</keyword>
<dbReference type="InterPro" id="IPR001543">
    <property type="entry name" value="FliN-like_C"/>
</dbReference>
<evidence type="ECO:0000313" key="9">
    <source>
        <dbReference type="EMBL" id="PVH27686.1"/>
    </source>
</evidence>
<evidence type="ECO:0000259" key="8">
    <source>
        <dbReference type="Pfam" id="PF01052"/>
    </source>
</evidence>
<evidence type="ECO:0000256" key="4">
    <source>
        <dbReference type="ARBA" id="ARBA00022779"/>
    </source>
</evidence>
<comment type="caution">
    <text evidence="9">The sequence shown here is derived from an EMBL/GenBank/DDBJ whole genome shotgun (WGS) entry which is preliminary data.</text>
</comment>
<protein>
    <recommendedName>
        <fullName evidence="8">Flagellar motor switch protein FliN-like C-terminal domain-containing protein</fullName>
    </recommendedName>
</protein>
<evidence type="ECO:0000256" key="5">
    <source>
        <dbReference type="ARBA" id="ARBA00023136"/>
    </source>
</evidence>
<reference evidence="9 10" key="1">
    <citation type="submission" date="2018-04" db="EMBL/GenBank/DDBJ databases">
        <title>Pararhodobacter oceanense sp. nov., isolated from marine intertidal sediment.</title>
        <authorList>
            <person name="Wang X.-L."/>
            <person name="Du Z.-J."/>
        </authorList>
    </citation>
    <scope>NUCLEOTIDE SEQUENCE [LARGE SCALE GENOMIC DNA]</scope>
    <source>
        <strain evidence="9 10">AM505</strain>
    </source>
</reference>
<keyword evidence="10" id="KW-1185">Reference proteome</keyword>
<name>A0A2T8HQI6_9RHOB</name>
<comment type="function">
    <text evidence="6">FliM is one of three proteins (FliG, FliN, FliM) that forms the rotor-mounted switch complex (C ring), located at the base of the basal body. This complex interacts with the CheY and CheZ chemotaxis proteins, in addition to contacting components of the motor that determine the direction of flagellar rotation.</text>
</comment>
<evidence type="ECO:0000256" key="6">
    <source>
        <dbReference type="ARBA" id="ARBA00025044"/>
    </source>
</evidence>
<feature type="domain" description="Flagellar motor switch protein FliN-like C-terminal" evidence="8">
    <location>
        <begin position="227"/>
        <end position="297"/>
    </location>
</feature>
<dbReference type="Gene3D" id="2.30.330.10">
    <property type="entry name" value="SpoA-like"/>
    <property type="match status" value="1"/>
</dbReference>
<evidence type="ECO:0000256" key="3">
    <source>
        <dbReference type="ARBA" id="ARBA00022500"/>
    </source>
</evidence>
<dbReference type="Pfam" id="PF01052">
    <property type="entry name" value="FliMN_C"/>
    <property type="match status" value="1"/>
</dbReference>
<evidence type="ECO:0000256" key="2">
    <source>
        <dbReference type="ARBA" id="ARBA00022475"/>
    </source>
</evidence>